<evidence type="ECO:0000256" key="4">
    <source>
        <dbReference type="RuleBase" id="RU003495"/>
    </source>
</evidence>
<keyword evidence="3" id="KW-0732">Signal</keyword>
<organism evidence="6 7">
    <name type="scientific">Tectimicrobiota bacterium</name>
    <dbReference type="NCBI Taxonomy" id="2528274"/>
    <lineage>
        <taxon>Bacteria</taxon>
        <taxon>Pseudomonadati</taxon>
        <taxon>Nitrospinota/Tectimicrobiota group</taxon>
        <taxon>Candidatus Tectimicrobiota</taxon>
    </lineage>
</organism>
<dbReference type="InterPro" id="IPR034718">
    <property type="entry name" value="RlpA"/>
</dbReference>
<reference evidence="6" key="1">
    <citation type="submission" date="2020-07" db="EMBL/GenBank/DDBJ databases">
        <title>Huge and variable diversity of episymbiotic CPR bacteria and DPANN archaea in groundwater ecosystems.</title>
        <authorList>
            <person name="He C.Y."/>
            <person name="Keren R."/>
            <person name="Whittaker M."/>
            <person name="Farag I.F."/>
            <person name="Doudna J."/>
            <person name="Cate J.H.D."/>
            <person name="Banfield J.F."/>
        </authorList>
    </citation>
    <scope>NUCLEOTIDE SEQUENCE</scope>
    <source>
        <strain evidence="6">NC_groundwater_1370_Ag_S-0.2um_69_93</strain>
    </source>
</reference>
<dbReference type="GO" id="GO:0071555">
    <property type="term" value="P:cell wall organization"/>
    <property type="evidence" value="ECO:0007669"/>
    <property type="project" value="UniProtKB-KW"/>
</dbReference>
<keyword evidence="2 3" id="KW-0961">Cell wall biogenesis/degradation</keyword>
<dbReference type="SUPFAM" id="SSF50685">
    <property type="entry name" value="Barwin-like endoglucanases"/>
    <property type="match status" value="1"/>
</dbReference>
<dbReference type="InterPro" id="IPR012997">
    <property type="entry name" value="RplA"/>
</dbReference>
<dbReference type="NCBIfam" id="TIGR00413">
    <property type="entry name" value="rlpA"/>
    <property type="match status" value="1"/>
</dbReference>
<dbReference type="AlphaFoldDB" id="A0A933E7X1"/>
<sequence precursor="true">MQPLSVPPAAKRWRRCAVPLLLVLGLTFLSGCATRQEAAPARLPQDELAGVASWYGDPYHGKRTANGEVYDMNALTAAHRTLPFNSQVRVQRTDTGREVEVRINDRGPYVDGRVIDLSRAAARQLDMERRGLAPVRLTPTEVPEDPRAAWAIVVGGLTPAQAGRLAGRLNGAAARPPRVVQGWNGDLRYAQVWVRGYAQETDARKLANLLRGEGYPAFVVRTKY</sequence>
<accession>A0A933E7X1</accession>
<dbReference type="Proteomes" id="UP000752292">
    <property type="component" value="Unassembled WGS sequence"/>
</dbReference>
<dbReference type="EMBL" id="JACQRX010000237">
    <property type="protein sequence ID" value="MBI4251887.1"/>
    <property type="molecule type" value="Genomic_DNA"/>
</dbReference>
<dbReference type="GO" id="GO:0008932">
    <property type="term" value="F:lytic endotransglycosylase activity"/>
    <property type="evidence" value="ECO:0007669"/>
    <property type="project" value="UniProtKB-UniRule"/>
</dbReference>
<dbReference type="InterPro" id="IPR036908">
    <property type="entry name" value="RlpA-like_sf"/>
</dbReference>
<comment type="similarity">
    <text evidence="3 4">Belongs to the RlpA family.</text>
</comment>
<feature type="domain" description="RlpA-like protein double-psi beta-barrel" evidence="5">
    <location>
        <begin position="49"/>
        <end position="136"/>
    </location>
</feature>
<dbReference type="CDD" id="cd22268">
    <property type="entry name" value="DPBB_RlpA-like"/>
    <property type="match status" value="1"/>
</dbReference>
<dbReference type="EC" id="4.2.2.-" evidence="3"/>
<evidence type="ECO:0000313" key="7">
    <source>
        <dbReference type="Proteomes" id="UP000752292"/>
    </source>
</evidence>
<evidence type="ECO:0000256" key="1">
    <source>
        <dbReference type="ARBA" id="ARBA00023239"/>
    </source>
</evidence>
<dbReference type="HAMAP" id="MF_02071">
    <property type="entry name" value="RlpA"/>
    <property type="match status" value="1"/>
</dbReference>
<dbReference type="Gene3D" id="2.40.40.10">
    <property type="entry name" value="RlpA-like domain"/>
    <property type="match status" value="1"/>
</dbReference>
<comment type="function">
    <text evidence="3">Lytic transglycosylase with a strong preference for naked glycan strands that lack stem peptides.</text>
</comment>
<proteinExistence type="inferred from homology"/>
<evidence type="ECO:0000256" key="2">
    <source>
        <dbReference type="ARBA" id="ARBA00023316"/>
    </source>
</evidence>
<evidence type="ECO:0000256" key="3">
    <source>
        <dbReference type="HAMAP-Rule" id="MF_02071"/>
    </source>
</evidence>
<name>A0A933E7X1_UNCTE</name>
<gene>
    <name evidence="3" type="primary">rlpA</name>
    <name evidence="6" type="ORF">HY618_05455</name>
</gene>
<dbReference type="InterPro" id="IPR009009">
    <property type="entry name" value="RlpA-like_DPBB"/>
</dbReference>
<dbReference type="Pfam" id="PF03330">
    <property type="entry name" value="DPBB_1"/>
    <property type="match status" value="1"/>
</dbReference>
<evidence type="ECO:0000313" key="6">
    <source>
        <dbReference type="EMBL" id="MBI4251887.1"/>
    </source>
</evidence>
<comment type="caution">
    <text evidence="6">The sequence shown here is derived from an EMBL/GenBank/DDBJ whole genome shotgun (WGS) entry which is preliminary data.</text>
</comment>
<dbReference type="PANTHER" id="PTHR34183">
    <property type="entry name" value="ENDOLYTIC PEPTIDOGLYCAN TRANSGLYCOSYLASE RLPA"/>
    <property type="match status" value="1"/>
</dbReference>
<feature type="signal peptide" evidence="3">
    <location>
        <begin position="1"/>
        <end position="35"/>
    </location>
</feature>
<dbReference type="PANTHER" id="PTHR34183:SF8">
    <property type="entry name" value="ENDOLYTIC PEPTIDOGLYCAN TRANSGLYCOSYLASE RLPA-RELATED"/>
    <property type="match status" value="1"/>
</dbReference>
<keyword evidence="1 3" id="KW-0456">Lyase</keyword>
<evidence type="ECO:0000259" key="5">
    <source>
        <dbReference type="Pfam" id="PF03330"/>
    </source>
</evidence>
<protein>
    <recommendedName>
        <fullName evidence="3">Probable endolytic peptidoglycan transglycosylase RlpA</fullName>
        <ecNumber evidence="3">4.2.2.-</ecNumber>
    </recommendedName>
</protein>
<feature type="chain" id="PRO_5038180475" description="Probable endolytic peptidoglycan transglycosylase RlpA" evidence="3">
    <location>
        <begin position="36"/>
        <end position="224"/>
    </location>
</feature>
<dbReference type="GO" id="GO:0000270">
    <property type="term" value="P:peptidoglycan metabolic process"/>
    <property type="evidence" value="ECO:0007669"/>
    <property type="project" value="UniProtKB-UniRule"/>
</dbReference>